<keyword evidence="2" id="KW-0812">Transmembrane</keyword>
<dbReference type="Proteomes" id="UP001589773">
    <property type="component" value="Unassembled WGS sequence"/>
</dbReference>
<dbReference type="Pfam" id="PF03929">
    <property type="entry name" value="PepSY_TM"/>
    <property type="match status" value="1"/>
</dbReference>
<feature type="transmembrane region" description="Helical" evidence="2">
    <location>
        <begin position="12"/>
        <end position="36"/>
    </location>
</feature>
<feature type="transmembrane region" description="Helical" evidence="2">
    <location>
        <begin position="150"/>
        <end position="174"/>
    </location>
</feature>
<accession>A0ABV6FHH0</accession>
<feature type="transmembrane region" description="Helical" evidence="2">
    <location>
        <begin position="343"/>
        <end position="364"/>
    </location>
</feature>
<sequence length="396" mass="44015">MSPTKLRRWGWIHKWSSLVCTVFMLLLCLTGLPLIYHHEIGHLLGTDVEAPALPPAMQANPPRGNIDAVLASARELYPNKIPMYMSQEIDEPAIWNVTLGDHPNDEQYKPIAVDARTTKVITEPAFEGGAFMSTMFRLHVDLFAGLYGKLFLGFMGLLLIVAVVSGVVLYAPFMRKLDFGTVRRDKSSLLKWLDLHNLLGIVTLVWVLVVGATGMVNTWADLLLKYWQNTEIAEMLKPYQGRGEPKIDNMASIHDAILRAEAAEPGMKVAFVAFPGTPFTSSHHYGVYMRGDEAFSSRLYKPVLIDAATGEITDRRELPWYLTALLLSQPLHFGDYGGQPMKLLWALLDIGTIVILGSGLYLWIRRARSARAFKAGTQAPPQEAQAPALVRSTEAS</sequence>
<keyword evidence="4" id="KW-1185">Reference proteome</keyword>
<evidence type="ECO:0000313" key="4">
    <source>
        <dbReference type="Proteomes" id="UP001589773"/>
    </source>
</evidence>
<keyword evidence="2" id="KW-1133">Transmembrane helix</keyword>
<reference evidence="3 4" key="1">
    <citation type="submission" date="2024-09" db="EMBL/GenBank/DDBJ databases">
        <authorList>
            <person name="Sun Q."/>
            <person name="Mori K."/>
        </authorList>
    </citation>
    <scope>NUCLEOTIDE SEQUENCE [LARGE SCALE GENOMIC DNA]</scope>
    <source>
        <strain evidence="3 4">CCM 7792</strain>
    </source>
</reference>
<dbReference type="PANTHER" id="PTHR34219:SF3">
    <property type="entry name" value="BLL7967 PROTEIN"/>
    <property type="match status" value="1"/>
</dbReference>
<comment type="caution">
    <text evidence="3">The sequence shown here is derived from an EMBL/GenBank/DDBJ whole genome shotgun (WGS) entry which is preliminary data.</text>
</comment>
<feature type="region of interest" description="Disordered" evidence="1">
    <location>
        <begin position="375"/>
        <end position="396"/>
    </location>
</feature>
<evidence type="ECO:0000256" key="1">
    <source>
        <dbReference type="SAM" id="MobiDB-lite"/>
    </source>
</evidence>
<protein>
    <submittedName>
        <fullName evidence="3">PepSY-associated TM helix domain-containing protein</fullName>
    </submittedName>
</protein>
<evidence type="ECO:0000313" key="3">
    <source>
        <dbReference type="EMBL" id="MFC0252846.1"/>
    </source>
</evidence>
<feature type="compositionally biased region" description="Low complexity" evidence="1">
    <location>
        <begin position="378"/>
        <end position="388"/>
    </location>
</feature>
<feature type="transmembrane region" description="Helical" evidence="2">
    <location>
        <begin position="195"/>
        <end position="216"/>
    </location>
</feature>
<organism evidence="3 4">
    <name type="scientific">Massilia consociata</name>
    <dbReference type="NCBI Taxonomy" id="760117"/>
    <lineage>
        <taxon>Bacteria</taxon>
        <taxon>Pseudomonadati</taxon>
        <taxon>Pseudomonadota</taxon>
        <taxon>Betaproteobacteria</taxon>
        <taxon>Burkholderiales</taxon>
        <taxon>Oxalobacteraceae</taxon>
        <taxon>Telluria group</taxon>
        <taxon>Massilia</taxon>
    </lineage>
</organism>
<dbReference type="RefSeq" id="WP_379679712.1">
    <property type="nucleotide sequence ID" value="NZ_JBHLWP010000012.1"/>
</dbReference>
<evidence type="ECO:0000256" key="2">
    <source>
        <dbReference type="SAM" id="Phobius"/>
    </source>
</evidence>
<dbReference type="InterPro" id="IPR005625">
    <property type="entry name" value="PepSY-ass_TM"/>
</dbReference>
<gene>
    <name evidence="3" type="ORF">ACFFJK_13185</name>
</gene>
<dbReference type="EMBL" id="JBHLWP010000012">
    <property type="protein sequence ID" value="MFC0252846.1"/>
    <property type="molecule type" value="Genomic_DNA"/>
</dbReference>
<name>A0ABV6FHH0_9BURK</name>
<keyword evidence="2" id="KW-0472">Membrane</keyword>
<proteinExistence type="predicted"/>
<dbReference type="PANTHER" id="PTHR34219">
    <property type="entry name" value="IRON-REGULATED INNER MEMBRANE PROTEIN-RELATED"/>
    <property type="match status" value="1"/>
</dbReference>